<dbReference type="CDD" id="cd01400">
    <property type="entry name" value="6PGL"/>
    <property type="match status" value="1"/>
</dbReference>
<evidence type="ECO:0000256" key="7">
    <source>
        <dbReference type="RuleBase" id="RU365095"/>
    </source>
</evidence>
<dbReference type="InterPro" id="IPR039104">
    <property type="entry name" value="6PGL"/>
</dbReference>
<evidence type="ECO:0000256" key="1">
    <source>
        <dbReference type="ARBA" id="ARBA00000832"/>
    </source>
</evidence>
<dbReference type="GO" id="GO:0006098">
    <property type="term" value="P:pentose-phosphate shunt"/>
    <property type="evidence" value="ECO:0007669"/>
    <property type="project" value="UniProtKB-UniPathway"/>
</dbReference>
<evidence type="ECO:0000256" key="6">
    <source>
        <dbReference type="ARBA" id="ARBA00020337"/>
    </source>
</evidence>
<dbReference type="RefSeq" id="WP_161824071.1">
    <property type="nucleotide sequence ID" value="NZ_WVIC01000005.1"/>
</dbReference>
<keyword evidence="10" id="KW-1185">Reference proteome</keyword>
<name>A0A8K2A6Z2_9CYAN</name>
<dbReference type="Proteomes" id="UP000607397">
    <property type="component" value="Unassembled WGS sequence"/>
</dbReference>
<protein>
    <recommendedName>
        <fullName evidence="6 7">6-phosphogluconolactonase</fullName>
        <shortName evidence="7">6PGL</shortName>
        <ecNumber evidence="5 7">3.1.1.31</ecNumber>
    </recommendedName>
</protein>
<keyword evidence="7 9" id="KW-0378">Hydrolase</keyword>
<comment type="catalytic activity">
    <reaction evidence="1 7">
        <text>6-phospho-D-glucono-1,5-lactone + H2O = 6-phospho-D-gluconate + H(+)</text>
        <dbReference type="Rhea" id="RHEA:12556"/>
        <dbReference type="ChEBI" id="CHEBI:15377"/>
        <dbReference type="ChEBI" id="CHEBI:15378"/>
        <dbReference type="ChEBI" id="CHEBI:57955"/>
        <dbReference type="ChEBI" id="CHEBI:58759"/>
        <dbReference type="EC" id="3.1.1.31"/>
    </reaction>
</comment>
<dbReference type="Pfam" id="PF01182">
    <property type="entry name" value="Glucosamine_iso"/>
    <property type="match status" value="1"/>
</dbReference>
<dbReference type="SUPFAM" id="SSF100950">
    <property type="entry name" value="NagB/RpiA/CoA transferase-like"/>
    <property type="match status" value="1"/>
</dbReference>
<evidence type="ECO:0000259" key="8">
    <source>
        <dbReference type="Pfam" id="PF01182"/>
    </source>
</evidence>
<dbReference type="EC" id="3.1.1.31" evidence="5 7"/>
<evidence type="ECO:0000313" key="9">
    <source>
        <dbReference type="EMBL" id="NCJ05590.1"/>
    </source>
</evidence>
<dbReference type="GO" id="GO:0017057">
    <property type="term" value="F:6-phosphogluconolactonase activity"/>
    <property type="evidence" value="ECO:0007669"/>
    <property type="project" value="UniProtKB-UniRule"/>
</dbReference>
<dbReference type="GO" id="GO:0005975">
    <property type="term" value="P:carbohydrate metabolic process"/>
    <property type="evidence" value="ECO:0007669"/>
    <property type="project" value="UniProtKB-UniRule"/>
</dbReference>
<dbReference type="NCBIfam" id="TIGR01198">
    <property type="entry name" value="pgl"/>
    <property type="match status" value="1"/>
</dbReference>
<dbReference type="AlphaFoldDB" id="A0A8K2A6Z2"/>
<evidence type="ECO:0000313" key="10">
    <source>
        <dbReference type="Proteomes" id="UP000607397"/>
    </source>
</evidence>
<dbReference type="Gene3D" id="3.40.50.1360">
    <property type="match status" value="1"/>
</dbReference>
<dbReference type="PANTHER" id="PTHR11054:SF0">
    <property type="entry name" value="6-PHOSPHOGLUCONOLACTONASE"/>
    <property type="match status" value="1"/>
</dbReference>
<comment type="function">
    <text evidence="2 7">Hydrolysis of 6-phosphogluconolactone to 6-phosphogluconate.</text>
</comment>
<evidence type="ECO:0000256" key="3">
    <source>
        <dbReference type="ARBA" id="ARBA00004961"/>
    </source>
</evidence>
<proteinExistence type="inferred from homology"/>
<dbReference type="InterPro" id="IPR005900">
    <property type="entry name" value="6-phosphogluconolactonase_DevB"/>
</dbReference>
<sequence>MNRTVEVLPSGAAVTERALILVLNHIEAAIADHDQFRFVLAGGSTPKALYEQLAHQDLPWSKIQVFWGDERYVPHTDPQSNMGMATQAWLSHVPIPAENLHPMPTHATDPAQAALAYEQHLRDFFGCPPGEFPAFDLILLGLGDDGHTASLFPETAALEVCDRLITVGEKSGQPRLTFTIPLINQAHAVLLLVTGENKQSALDQIFAETGNPRAYPARFIHPQGSLTWLLDAAAGQKLPMPEKL</sequence>
<comment type="similarity">
    <text evidence="4 7">Belongs to the glucosamine/galactosamine-6-phosphate isomerase family. 6-phosphogluconolactonase subfamily.</text>
</comment>
<dbReference type="InterPro" id="IPR006148">
    <property type="entry name" value="Glc/Gal-6P_isomerase"/>
</dbReference>
<accession>A0A8K2A6Z2</accession>
<reference evidence="9" key="1">
    <citation type="submission" date="2019-12" db="EMBL/GenBank/DDBJ databases">
        <title>High-Quality draft genome sequences of three cyanobacteria isolated from the limestone walls of the Old Cathedral of Coimbra.</title>
        <authorList>
            <person name="Tiago I."/>
            <person name="Soares F."/>
            <person name="Portugal A."/>
        </authorList>
    </citation>
    <scope>NUCLEOTIDE SEQUENCE [LARGE SCALE GENOMIC DNA]</scope>
    <source>
        <strain evidence="9">C</strain>
    </source>
</reference>
<evidence type="ECO:0000256" key="5">
    <source>
        <dbReference type="ARBA" id="ARBA00013198"/>
    </source>
</evidence>
<organism evidence="9 10">
    <name type="scientific">Petrachloros mirabilis ULC683</name>
    <dbReference type="NCBI Taxonomy" id="2781853"/>
    <lineage>
        <taxon>Bacteria</taxon>
        <taxon>Bacillati</taxon>
        <taxon>Cyanobacteriota</taxon>
        <taxon>Cyanophyceae</taxon>
        <taxon>Synechococcales</taxon>
        <taxon>Petrachlorosaceae</taxon>
        <taxon>Petrachloros</taxon>
        <taxon>Petrachloros mirabilis</taxon>
    </lineage>
</organism>
<feature type="domain" description="Glucosamine/galactosamine-6-phosphate isomerase" evidence="8">
    <location>
        <begin position="12"/>
        <end position="228"/>
    </location>
</feature>
<gene>
    <name evidence="7 9" type="primary">pgl</name>
    <name evidence="9" type="ORF">GS597_03520</name>
</gene>
<dbReference type="InterPro" id="IPR037171">
    <property type="entry name" value="NagB/RpiA_transferase-like"/>
</dbReference>
<comment type="pathway">
    <text evidence="3 7">Carbohydrate degradation; pentose phosphate pathway; D-ribulose 5-phosphate from D-glucose 6-phosphate (oxidative stage): step 2/3.</text>
</comment>
<evidence type="ECO:0000256" key="2">
    <source>
        <dbReference type="ARBA" id="ARBA00002681"/>
    </source>
</evidence>
<dbReference type="UniPathway" id="UPA00115">
    <property type="reaction ID" value="UER00409"/>
</dbReference>
<evidence type="ECO:0000256" key="4">
    <source>
        <dbReference type="ARBA" id="ARBA00010662"/>
    </source>
</evidence>
<dbReference type="PANTHER" id="PTHR11054">
    <property type="entry name" value="6-PHOSPHOGLUCONOLACTONASE"/>
    <property type="match status" value="1"/>
</dbReference>
<dbReference type="EMBL" id="WVIC01000005">
    <property type="protein sequence ID" value="NCJ05590.1"/>
    <property type="molecule type" value="Genomic_DNA"/>
</dbReference>
<comment type="caution">
    <text evidence="9">The sequence shown here is derived from an EMBL/GenBank/DDBJ whole genome shotgun (WGS) entry which is preliminary data.</text>
</comment>